<dbReference type="InterPro" id="IPR029063">
    <property type="entry name" value="SAM-dependent_MTases_sf"/>
</dbReference>
<keyword evidence="3 9" id="KW-0489">Methyltransferase</keyword>
<reference evidence="13" key="1">
    <citation type="journal article" date="2023" name="Int. J. Syst. Evol. Microbiol.">
        <title>&lt;i&gt;Shewanella septentrionalis&lt;/i&gt; sp. nov. and &lt;i&gt;Shewanella holmiensis&lt;/i&gt; sp. nov., isolated from Baltic Sea water and sediments.</title>
        <authorList>
            <person name="Martin-Rodriguez A.J."/>
            <person name="Thorell K."/>
            <person name="Joffre E."/>
            <person name="Jensie-Markopoulos S."/>
            <person name="Moore E.R.B."/>
            <person name="Sjoling A."/>
        </authorList>
    </citation>
    <scope>NUCLEOTIDE SEQUENCE</scope>
    <source>
        <strain evidence="13">SP1W3</strain>
    </source>
</reference>
<keyword evidence="14" id="KW-1185">Reference proteome</keyword>
<evidence type="ECO:0000256" key="10">
    <source>
        <dbReference type="NCBIfam" id="TIGR02085"/>
    </source>
</evidence>
<evidence type="ECO:0000256" key="8">
    <source>
        <dbReference type="ARBA" id="ARBA00023014"/>
    </source>
</evidence>
<dbReference type="GO" id="GO:0070041">
    <property type="term" value="F:rRNA (uridine-C5-)-methyltransferase activity"/>
    <property type="evidence" value="ECO:0007669"/>
    <property type="project" value="UniProtKB-UniRule"/>
</dbReference>
<organism evidence="13 14">
    <name type="scientific">Shewanella septentrionalis</name>
    <dbReference type="NCBI Taxonomy" id="2952223"/>
    <lineage>
        <taxon>Bacteria</taxon>
        <taxon>Pseudomonadati</taxon>
        <taxon>Pseudomonadota</taxon>
        <taxon>Gammaproteobacteria</taxon>
        <taxon>Alteromonadales</taxon>
        <taxon>Shewanellaceae</taxon>
        <taxon>Shewanella</taxon>
    </lineage>
</organism>
<keyword evidence="4 9" id="KW-0808">Transferase</keyword>
<keyword evidence="1 9" id="KW-0004">4Fe-4S</keyword>
<comment type="similarity">
    <text evidence="9">Belongs to the class I-like SAM-binding methyltransferase superfamily. RNA M5U methyltransferase family. RlmC subfamily.</text>
</comment>
<dbReference type="AlphaFoldDB" id="A0A9X3AZV7"/>
<dbReference type="NCBIfam" id="TIGR00479">
    <property type="entry name" value="rumA"/>
    <property type="match status" value="1"/>
</dbReference>
<sequence>MSAAIVNAVKQCGYFNQGQCLSCRHIQQPLAQQVAVKSQTLQQLLAPFIPANSTELFLPPITGDDSGFRNKAKMVVLGAAHEPVLGIISPSGEAVDLCDCLLYPSDMQDLLHRLTRFVQQAGLPPYRVDKAKGELKFILLTRSQVRGEYLLRFVLRSHNGIERIERELPALLAEYPQIKVVSVNIQPIHMAILEGDEEIFLTENTRLEERFNHVPLFIRPKSFFQTNPQVAAQLYQTAREWVAEFSPRSLWDLFCGVGGFGLHCASKDITLTGIEIEAEAIACAQMSAQMMGLENVQFMALDSTDFAKGKSAADKPDLIIVNPPRRGIGEALCQSLSEFAPKAILYSSCNPKTLAKDLEHIQGYHLTKVQLFDLFPHTDHFEVLAMLVKD</sequence>
<comment type="function">
    <text evidence="9">Catalyzes the formation of 5-methyl-uridine at position 747 (m5U747) in 23S rRNA.</text>
</comment>
<evidence type="ECO:0000313" key="14">
    <source>
        <dbReference type="Proteomes" id="UP001155604"/>
    </source>
</evidence>
<protein>
    <recommendedName>
        <fullName evidence="9 10">23S rRNA (uracil(747)-C(5))-methyltransferase RlmC</fullName>
        <ecNumber evidence="9 10">2.1.1.189</ecNumber>
    </recommendedName>
    <alternativeName>
        <fullName evidence="9">23S rRNA(m5U747)-methyltransferase</fullName>
    </alternativeName>
</protein>
<evidence type="ECO:0000313" key="13">
    <source>
        <dbReference type="EMBL" id="MCT7945033.1"/>
    </source>
</evidence>
<dbReference type="SUPFAM" id="SSF53335">
    <property type="entry name" value="S-adenosyl-L-methionine-dependent methyltransferases"/>
    <property type="match status" value="1"/>
</dbReference>
<feature type="binding site" evidence="9">
    <location>
        <position position="23"/>
    </location>
    <ligand>
        <name>[4Fe-4S] cluster</name>
        <dbReference type="ChEBI" id="CHEBI:49883"/>
    </ligand>
</feature>
<evidence type="ECO:0000256" key="3">
    <source>
        <dbReference type="ARBA" id="ARBA00022603"/>
    </source>
</evidence>
<keyword evidence="2 9" id="KW-0698">rRNA processing</keyword>
<comment type="caution">
    <text evidence="13">The sequence shown here is derived from an EMBL/GenBank/DDBJ whole genome shotgun (WGS) entry which is preliminary data.</text>
</comment>
<dbReference type="CDD" id="cd02440">
    <property type="entry name" value="AdoMet_MTases"/>
    <property type="match status" value="1"/>
</dbReference>
<feature type="binding site" evidence="9 11">
    <location>
        <position position="254"/>
    </location>
    <ligand>
        <name>S-adenosyl-L-methionine</name>
        <dbReference type="ChEBI" id="CHEBI:59789"/>
    </ligand>
</feature>
<dbReference type="PANTHER" id="PTHR11061:SF30">
    <property type="entry name" value="TRNA (URACIL(54)-C(5))-METHYLTRANSFERASE"/>
    <property type="match status" value="1"/>
</dbReference>
<feature type="binding site" evidence="9 11">
    <location>
        <position position="275"/>
    </location>
    <ligand>
        <name>S-adenosyl-L-methionine</name>
        <dbReference type="ChEBI" id="CHEBI:59789"/>
    </ligand>
</feature>
<dbReference type="PROSITE" id="PS01230">
    <property type="entry name" value="TRMA_1"/>
    <property type="match status" value="1"/>
</dbReference>
<dbReference type="PROSITE" id="PS01231">
    <property type="entry name" value="TRMA_2"/>
    <property type="match status" value="1"/>
</dbReference>
<evidence type="ECO:0000256" key="6">
    <source>
        <dbReference type="ARBA" id="ARBA00022723"/>
    </source>
</evidence>
<comment type="catalytic activity">
    <reaction evidence="9">
        <text>uridine(747) in 23S rRNA + S-adenosyl-L-methionine = 5-methyluridine(747) in 23S rRNA + S-adenosyl-L-homocysteine + H(+)</text>
        <dbReference type="Rhea" id="RHEA:42628"/>
        <dbReference type="Rhea" id="RHEA-COMP:10154"/>
        <dbReference type="Rhea" id="RHEA-COMP:10155"/>
        <dbReference type="ChEBI" id="CHEBI:15378"/>
        <dbReference type="ChEBI" id="CHEBI:57856"/>
        <dbReference type="ChEBI" id="CHEBI:59789"/>
        <dbReference type="ChEBI" id="CHEBI:65315"/>
        <dbReference type="ChEBI" id="CHEBI:74447"/>
        <dbReference type="EC" id="2.1.1.189"/>
    </reaction>
</comment>
<feature type="binding site" evidence="9">
    <location>
        <position position="20"/>
    </location>
    <ligand>
        <name>[4Fe-4S] cluster</name>
        <dbReference type="ChEBI" id="CHEBI:49883"/>
    </ligand>
</feature>
<dbReference type="InterPro" id="IPR011825">
    <property type="entry name" value="23SrRNA_MeTrfase_RlmC"/>
</dbReference>
<evidence type="ECO:0000256" key="11">
    <source>
        <dbReference type="PROSITE-ProRule" id="PRU01024"/>
    </source>
</evidence>
<name>A0A9X3AZV7_9GAMM</name>
<gene>
    <name evidence="9 13" type="primary">rlmC</name>
    <name evidence="13" type="ORF">NE536_06590</name>
</gene>
<dbReference type="EC" id="2.1.1.189" evidence="9 10"/>
<feature type="active site" description="Nucleophile" evidence="9 11">
    <location>
        <position position="349"/>
    </location>
</feature>
<accession>A0A9X3AZV7</accession>
<dbReference type="PROSITE" id="PS51687">
    <property type="entry name" value="SAM_MT_RNA_M5U"/>
    <property type="match status" value="1"/>
</dbReference>
<evidence type="ECO:0000256" key="7">
    <source>
        <dbReference type="ARBA" id="ARBA00023004"/>
    </source>
</evidence>
<dbReference type="PANTHER" id="PTHR11061">
    <property type="entry name" value="RNA M5U METHYLTRANSFERASE"/>
    <property type="match status" value="1"/>
</dbReference>
<dbReference type="InterPro" id="IPR030391">
    <property type="entry name" value="MeTrfase_TrmA_CS"/>
</dbReference>
<dbReference type="Gene3D" id="3.40.50.150">
    <property type="entry name" value="Vaccinia Virus protein VP39"/>
    <property type="match status" value="1"/>
</dbReference>
<dbReference type="InterPro" id="IPR010280">
    <property type="entry name" value="U5_MeTrfase_fam"/>
</dbReference>
<keyword evidence="7 9" id="KW-0408">Iron</keyword>
<dbReference type="RefSeq" id="WP_261272198.1">
    <property type="nucleotide sequence ID" value="NZ_JAMTCC010000009.1"/>
</dbReference>
<keyword evidence="5 9" id="KW-0949">S-adenosyl-L-methionine</keyword>
<dbReference type="Gene3D" id="2.40.50.1070">
    <property type="match status" value="1"/>
</dbReference>
<keyword evidence="6 9" id="KW-0479">Metal-binding</keyword>
<dbReference type="Proteomes" id="UP001155604">
    <property type="component" value="Unassembled WGS sequence"/>
</dbReference>
<proteinExistence type="inferred from homology"/>
<dbReference type="GO" id="GO:0051539">
    <property type="term" value="F:4 iron, 4 sulfur cluster binding"/>
    <property type="evidence" value="ECO:0007669"/>
    <property type="project" value="UniProtKB-KW"/>
</dbReference>
<feature type="binding site" evidence="9">
    <location>
        <position position="12"/>
    </location>
    <ligand>
        <name>[4Fe-4S] cluster</name>
        <dbReference type="ChEBI" id="CHEBI:49883"/>
    </ligand>
</feature>
<dbReference type="EMBL" id="JAMTCC010000009">
    <property type="protein sequence ID" value="MCT7945033.1"/>
    <property type="molecule type" value="Genomic_DNA"/>
</dbReference>
<evidence type="ECO:0000256" key="2">
    <source>
        <dbReference type="ARBA" id="ARBA00022552"/>
    </source>
</evidence>
<feature type="active site" evidence="12">
    <location>
        <position position="349"/>
    </location>
</feature>
<feature type="binding site" evidence="9">
    <location>
        <position position="100"/>
    </location>
    <ligand>
        <name>[4Fe-4S] cluster</name>
        <dbReference type="ChEBI" id="CHEBI:49883"/>
    </ligand>
</feature>
<evidence type="ECO:0000256" key="1">
    <source>
        <dbReference type="ARBA" id="ARBA00022485"/>
    </source>
</evidence>
<dbReference type="NCBIfam" id="TIGR02085">
    <property type="entry name" value="meth_trns_rumB"/>
    <property type="match status" value="1"/>
</dbReference>
<evidence type="ECO:0000256" key="5">
    <source>
        <dbReference type="ARBA" id="ARBA00022691"/>
    </source>
</evidence>
<dbReference type="HAMAP" id="MF_01012">
    <property type="entry name" value="23SrRNA_methyltr_RlmC"/>
    <property type="match status" value="1"/>
</dbReference>
<keyword evidence="8 9" id="KW-0411">Iron-sulfur</keyword>
<dbReference type="GO" id="GO:0070475">
    <property type="term" value="P:rRNA base methylation"/>
    <property type="evidence" value="ECO:0007669"/>
    <property type="project" value="TreeGrafter"/>
</dbReference>
<dbReference type="InterPro" id="IPR030390">
    <property type="entry name" value="MeTrfase_TrmA_AS"/>
</dbReference>
<evidence type="ECO:0000256" key="12">
    <source>
        <dbReference type="PROSITE-ProRule" id="PRU10015"/>
    </source>
</evidence>
<feature type="binding site" evidence="9 11">
    <location>
        <position position="225"/>
    </location>
    <ligand>
        <name>S-adenosyl-L-methionine</name>
        <dbReference type="ChEBI" id="CHEBI:59789"/>
    </ligand>
</feature>
<evidence type="ECO:0000256" key="9">
    <source>
        <dbReference type="HAMAP-Rule" id="MF_01012"/>
    </source>
</evidence>
<dbReference type="GO" id="GO:0005506">
    <property type="term" value="F:iron ion binding"/>
    <property type="evidence" value="ECO:0007669"/>
    <property type="project" value="UniProtKB-UniRule"/>
</dbReference>
<dbReference type="Pfam" id="PF05958">
    <property type="entry name" value="tRNA_U5-meth_tr"/>
    <property type="match status" value="1"/>
</dbReference>
<evidence type="ECO:0000256" key="4">
    <source>
        <dbReference type="ARBA" id="ARBA00022679"/>
    </source>
</evidence>
<feature type="binding site" evidence="9 11">
    <location>
        <position position="322"/>
    </location>
    <ligand>
        <name>S-adenosyl-L-methionine</name>
        <dbReference type="ChEBI" id="CHEBI:59789"/>
    </ligand>
</feature>